<dbReference type="AlphaFoldDB" id="A0A285UFD3"/>
<dbReference type="InterPro" id="IPR036822">
    <property type="entry name" value="CutC-like_dom_sf"/>
</dbReference>
<comment type="similarity">
    <text evidence="1 2">Belongs to the CutC family.</text>
</comment>
<dbReference type="Pfam" id="PF03932">
    <property type="entry name" value="CutC"/>
    <property type="match status" value="1"/>
</dbReference>
<keyword evidence="4" id="KW-1185">Reference proteome</keyword>
<dbReference type="HAMAP" id="MF_00795">
    <property type="entry name" value="CutC"/>
    <property type="match status" value="1"/>
</dbReference>
<dbReference type="Proteomes" id="UP000219412">
    <property type="component" value="Unassembled WGS sequence"/>
</dbReference>
<organism evidence="3 4">
    <name type="scientific">Salinicoccus kekensis</name>
    <dbReference type="NCBI Taxonomy" id="714307"/>
    <lineage>
        <taxon>Bacteria</taxon>
        <taxon>Bacillati</taxon>
        <taxon>Bacillota</taxon>
        <taxon>Bacilli</taxon>
        <taxon>Bacillales</taxon>
        <taxon>Staphylococcaceae</taxon>
        <taxon>Salinicoccus</taxon>
    </lineage>
</organism>
<dbReference type="GO" id="GO:0005737">
    <property type="term" value="C:cytoplasm"/>
    <property type="evidence" value="ECO:0007669"/>
    <property type="project" value="UniProtKB-SubCell"/>
</dbReference>
<evidence type="ECO:0000256" key="2">
    <source>
        <dbReference type="HAMAP-Rule" id="MF_00795"/>
    </source>
</evidence>
<evidence type="ECO:0000256" key="1">
    <source>
        <dbReference type="ARBA" id="ARBA00007768"/>
    </source>
</evidence>
<reference evidence="4" key="1">
    <citation type="submission" date="2017-08" db="EMBL/GenBank/DDBJ databases">
        <authorList>
            <person name="Varghese N."/>
            <person name="Submissions S."/>
        </authorList>
    </citation>
    <scope>NUCLEOTIDE SEQUENCE [LARGE SCALE GENOMIC DNA]</scope>
    <source>
        <strain evidence="4">DSM 23173</strain>
    </source>
</reference>
<proteinExistence type="inferred from homology"/>
<comment type="caution">
    <text evidence="2">Once thought to be involved in copper homeostasis, experiments in E.coli have shown this is not the case.</text>
</comment>
<name>A0A285UFD3_9STAP</name>
<dbReference type="PANTHER" id="PTHR12598:SF0">
    <property type="entry name" value="COPPER HOMEOSTASIS PROTEIN CUTC HOMOLOG"/>
    <property type="match status" value="1"/>
</dbReference>
<accession>A0A285UFD3</accession>
<dbReference type="InterPro" id="IPR005627">
    <property type="entry name" value="CutC-like"/>
</dbReference>
<dbReference type="GO" id="GO:0005507">
    <property type="term" value="F:copper ion binding"/>
    <property type="evidence" value="ECO:0007669"/>
    <property type="project" value="TreeGrafter"/>
</dbReference>
<sequence length="226" mass="24757">MRGVSIMLEVIATNLQDVIDANQYGADRIELCANMHEGGLTPSIGLVEEATKLSKIPVHVMVRSHDHGFVYNALDQQVMLSDIKHIKETNAAGIVIGALTYEGVVDEYFLKKAIQRAEGLDITFHRAFDSARIQFEALQTLMKYDAVKTILSSGGEGKAADNLPLLIELNKVAREHGKTIMPGHGINENNAGMFKADFDWIHAGSGIRLDGTFQTGISQKLVHAFL</sequence>
<protein>
    <recommendedName>
        <fullName evidence="2">PF03932 family protein CutC</fullName>
    </recommendedName>
</protein>
<dbReference type="EMBL" id="OBQF01000002">
    <property type="protein sequence ID" value="SOC40580.1"/>
    <property type="molecule type" value="Genomic_DNA"/>
</dbReference>
<dbReference type="Gene3D" id="3.20.20.380">
    <property type="entry name" value="Copper homeostasis (CutC) domain"/>
    <property type="match status" value="1"/>
</dbReference>
<comment type="subcellular location">
    <subcellularLocation>
        <location evidence="2">Cytoplasm</location>
    </subcellularLocation>
</comment>
<evidence type="ECO:0000313" key="4">
    <source>
        <dbReference type="Proteomes" id="UP000219412"/>
    </source>
</evidence>
<dbReference type="PANTHER" id="PTHR12598">
    <property type="entry name" value="COPPER HOMEOSTASIS PROTEIN CUTC"/>
    <property type="match status" value="1"/>
</dbReference>
<dbReference type="SUPFAM" id="SSF110395">
    <property type="entry name" value="CutC-like"/>
    <property type="match status" value="1"/>
</dbReference>
<gene>
    <name evidence="2" type="primary">cutC</name>
    <name evidence="3" type="ORF">SAMN05878391_1010</name>
</gene>
<keyword evidence="2" id="KW-0963">Cytoplasm</keyword>
<evidence type="ECO:0000313" key="3">
    <source>
        <dbReference type="EMBL" id="SOC40580.1"/>
    </source>
</evidence>